<gene>
    <name evidence="4" type="ORF">SAMN06296052_10241</name>
</gene>
<dbReference type="InterPro" id="IPR028098">
    <property type="entry name" value="Glyco_trans_4-like_N"/>
</dbReference>
<dbReference type="EMBL" id="FZOQ01000002">
    <property type="protein sequence ID" value="SNS09065.1"/>
    <property type="molecule type" value="Genomic_DNA"/>
</dbReference>
<dbReference type="Pfam" id="PF00534">
    <property type="entry name" value="Glycos_transf_1"/>
    <property type="match status" value="1"/>
</dbReference>
<evidence type="ECO:0000256" key="1">
    <source>
        <dbReference type="ARBA" id="ARBA00022679"/>
    </source>
</evidence>
<dbReference type="Pfam" id="PF13439">
    <property type="entry name" value="Glyco_transf_4"/>
    <property type="match status" value="1"/>
</dbReference>
<organism evidence="4 5">
    <name type="scientific">Pontibacter ummariensis</name>
    <dbReference type="NCBI Taxonomy" id="1610492"/>
    <lineage>
        <taxon>Bacteria</taxon>
        <taxon>Pseudomonadati</taxon>
        <taxon>Bacteroidota</taxon>
        <taxon>Cytophagia</taxon>
        <taxon>Cytophagales</taxon>
        <taxon>Hymenobacteraceae</taxon>
        <taxon>Pontibacter</taxon>
    </lineage>
</organism>
<protein>
    <submittedName>
        <fullName evidence="4">Glycosyltransferase involved in cell wall bisynthesis</fullName>
    </submittedName>
</protein>
<sequence length="336" mass="38612">MSVYKSLPPLSKIKLFLRPQRRGAYSVENLFQTLYPYMKEEAELYTLQGESKGWLGRMKMLQEVRCNKSLNVNHITGEVNFIALALPKNNTVLTIHDVESLHRSNFWATYLLRLLWLKLPVQRVKFITVVSEQTKQRLLEQVAVDPFKIEVIPNPVSEAYTYSPKPFNTIQPNILQIGTKKNKNLANIIKAVAGLPCKLTIIGELSESQRNLLQKYHVPFENKAALTKEQLVEEYRRADIVSFVSTFEGFGMPIVEANAVGRVVLTSNISSMPEVAGDAAFLVDPYDVKDIRRGFERLLQDEQLRSRLIQNGLENVKRYRPQEIAGKYLQLYRRIE</sequence>
<dbReference type="SUPFAM" id="SSF53756">
    <property type="entry name" value="UDP-Glycosyltransferase/glycogen phosphorylase"/>
    <property type="match status" value="1"/>
</dbReference>
<dbReference type="PANTHER" id="PTHR46401">
    <property type="entry name" value="GLYCOSYLTRANSFERASE WBBK-RELATED"/>
    <property type="match status" value="1"/>
</dbReference>
<reference evidence="5" key="1">
    <citation type="submission" date="2017-06" db="EMBL/GenBank/DDBJ databases">
        <authorList>
            <person name="Varghese N."/>
            <person name="Submissions S."/>
        </authorList>
    </citation>
    <scope>NUCLEOTIDE SEQUENCE [LARGE SCALE GENOMIC DNA]</scope>
    <source>
        <strain evidence="5">NKM1</strain>
    </source>
</reference>
<accession>A0A239BLN4</accession>
<evidence type="ECO:0000259" key="2">
    <source>
        <dbReference type="Pfam" id="PF00534"/>
    </source>
</evidence>
<name>A0A239BLN4_9BACT</name>
<dbReference type="Gene3D" id="3.40.50.2000">
    <property type="entry name" value="Glycogen Phosphorylase B"/>
    <property type="match status" value="2"/>
</dbReference>
<evidence type="ECO:0000259" key="3">
    <source>
        <dbReference type="Pfam" id="PF13439"/>
    </source>
</evidence>
<keyword evidence="1 4" id="KW-0808">Transferase</keyword>
<keyword evidence="5" id="KW-1185">Reference proteome</keyword>
<feature type="domain" description="Glycosyltransferase subfamily 4-like N-terminal" evidence="3">
    <location>
        <begin position="83"/>
        <end position="157"/>
    </location>
</feature>
<dbReference type="Proteomes" id="UP000198432">
    <property type="component" value="Unassembled WGS sequence"/>
</dbReference>
<dbReference type="AlphaFoldDB" id="A0A239BLN4"/>
<feature type="domain" description="Glycosyl transferase family 1" evidence="2">
    <location>
        <begin position="180"/>
        <end position="312"/>
    </location>
</feature>
<evidence type="ECO:0000313" key="5">
    <source>
        <dbReference type="Proteomes" id="UP000198432"/>
    </source>
</evidence>
<evidence type="ECO:0000313" key="4">
    <source>
        <dbReference type="EMBL" id="SNS09065.1"/>
    </source>
</evidence>
<dbReference type="GO" id="GO:0016757">
    <property type="term" value="F:glycosyltransferase activity"/>
    <property type="evidence" value="ECO:0007669"/>
    <property type="project" value="InterPro"/>
</dbReference>
<dbReference type="PANTHER" id="PTHR46401:SF2">
    <property type="entry name" value="GLYCOSYLTRANSFERASE WBBK-RELATED"/>
    <property type="match status" value="1"/>
</dbReference>
<dbReference type="InterPro" id="IPR001296">
    <property type="entry name" value="Glyco_trans_1"/>
</dbReference>
<proteinExistence type="predicted"/>
<dbReference type="OrthoDB" id="9801609at2"/>
<dbReference type="CDD" id="cd03809">
    <property type="entry name" value="GT4_MtfB-like"/>
    <property type="match status" value="1"/>
</dbReference>